<name>A0A9D2ADR2_9FIRM</name>
<feature type="compositionally biased region" description="Low complexity" evidence="1">
    <location>
        <begin position="37"/>
        <end position="61"/>
    </location>
</feature>
<feature type="chain" id="PRO_5039149305" description="WG repeat-containing protein" evidence="2">
    <location>
        <begin position="23"/>
        <end position="433"/>
    </location>
</feature>
<dbReference type="EMBL" id="DXFW01000010">
    <property type="protein sequence ID" value="HIX05185.1"/>
    <property type="molecule type" value="Genomic_DNA"/>
</dbReference>
<dbReference type="AlphaFoldDB" id="A0A9D2ADR2"/>
<organism evidence="3 4">
    <name type="scientific">Candidatus Allofournierella pullicola</name>
    <dbReference type="NCBI Taxonomy" id="2838596"/>
    <lineage>
        <taxon>Bacteria</taxon>
        <taxon>Bacillati</taxon>
        <taxon>Bacillota</taxon>
        <taxon>Clostridia</taxon>
        <taxon>Eubacteriales</taxon>
        <taxon>Oscillospiraceae</taxon>
        <taxon>Allofournierella</taxon>
    </lineage>
</organism>
<dbReference type="PROSITE" id="PS51257">
    <property type="entry name" value="PROKAR_LIPOPROTEIN"/>
    <property type="match status" value="1"/>
</dbReference>
<sequence length="433" mass="46792">MKLKSSIARSAAAAALACALLAGCGGQPVSPSAPEGQTPSSAASSQPAEATPEPTAAPAAEGSLQLTERQTALGDYELFTMFSNGYAWVWANGEAGYLSEDGKYTPLYSISREDIFNIDVEQMTTDGFTLQDNVEKLSDFYSYPESGIVPFYKDGLWGYGDLSGNVLVQPAYIHLSPMGQLGWGAREGDAGSEYIYYYDVMKPDGSVIVSSKTCWCDPLNGYYFVGDSFNGDANAVLYNADGSVVLEDAPYGFGNCPMPDFTTWEEGVVVDGVPYDRTGAKLGTDGRKIVGITTGSRPVFLDKGGFGILNTNGSVAVADSLRYISDVMEDGSIYVEENGTRALHHYDSEMNVLTDIGLASVKANERYVDEERLVSITPVLVFDQNSRQIAKFESEIEMGEAYSLVDGVLKAGDWFYFYPSDTAVQTYQFTPAE</sequence>
<gene>
    <name evidence="3" type="ORF">H9865_03615</name>
</gene>
<dbReference type="Proteomes" id="UP000824193">
    <property type="component" value="Unassembled WGS sequence"/>
</dbReference>
<evidence type="ECO:0000313" key="4">
    <source>
        <dbReference type="Proteomes" id="UP000824193"/>
    </source>
</evidence>
<evidence type="ECO:0008006" key="5">
    <source>
        <dbReference type="Google" id="ProtNLM"/>
    </source>
</evidence>
<evidence type="ECO:0000256" key="1">
    <source>
        <dbReference type="SAM" id="MobiDB-lite"/>
    </source>
</evidence>
<protein>
    <recommendedName>
        <fullName evidence="5">WG repeat-containing protein</fullName>
    </recommendedName>
</protein>
<evidence type="ECO:0000256" key="2">
    <source>
        <dbReference type="SAM" id="SignalP"/>
    </source>
</evidence>
<comment type="caution">
    <text evidence="3">The sequence shown here is derived from an EMBL/GenBank/DDBJ whole genome shotgun (WGS) entry which is preliminary data.</text>
</comment>
<keyword evidence="2" id="KW-0732">Signal</keyword>
<reference evidence="3" key="2">
    <citation type="submission" date="2021-04" db="EMBL/GenBank/DDBJ databases">
        <authorList>
            <person name="Gilroy R."/>
        </authorList>
    </citation>
    <scope>NUCLEOTIDE SEQUENCE</scope>
    <source>
        <strain evidence="3">2239</strain>
    </source>
</reference>
<feature type="signal peptide" evidence="2">
    <location>
        <begin position="1"/>
        <end position="22"/>
    </location>
</feature>
<accession>A0A9D2ADR2</accession>
<reference evidence="3" key="1">
    <citation type="journal article" date="2021" name="PeerJ">
        <title>Extensive microbial diversity within the chicken gut microbiome revealed by metagenomics and culture.</title>
        <authorList>
            <person name="Gilroy R."/>
            <person name="Ravi A."/>
            <person name="Getino M."/>
            <person name="Pursley I."/>
            <person name="Horton D.L."/>
            <person name="Alikhan N.F."/>
            <person name="Baker D."/>
            <person name="Gharbi K."/>
            <person name="Hall N."/>
            <person name="Watson M."/>
            <person name="Adriaenssens E.M."/>
            <person name="Foster-Nyarko E."/>
            <person name="Jarju S."/>
            <person name="Secka A."/>
            <person name="Antonio M."/>
            <person name="Oren A."/>
            <person name="Chaudhuri R.R."/>
            <person name="La Ragione R."/>
            <person name="Hildebrand F."/>
            <person name="Pallen M.J."/>
        </authorList>
    </citation>
    <scope>NUCLEOTIDE SEQUENCE</scope>
    <source>
        <strain evidence="3">2239</strain>
    </source>
</reference>
<feature type="region of interest" description="Disordered" evidence="1">
    <location>
        <begin position="27"/>
        <end position="63"/>
    </location>
</feature>
<proteinExistence type="predicted"/>
<evidence type="ECO:0000313" key="3">
    <source>
        <dbReference type="EMBL" id="HIX05185.1"/>
    </source>
</evidence>